<dbReference type="SUPFAM" id="SSF82153">
    <property type="entry name" value="FAS1 domain"/>
    <property type="match status" value="1"/>
</dbReference>
<comment type="caution">
    <text evidence="4">The sequence shown here is derived from an EMBL/GenBank/DDBJ whole genome shotgun (WGS) entry which is preliminary data.</text>
</comment>
<feature type="signal peptide" evidence="2">
    <location>
        <begin position="1"/>
        <end position="21"/>
    </location>
</feature>
<evidence type="ECO:0000259" key="3">
    <source>
        <dbReference type="PROSITE" id="PS50213"/>
    </source>
</evidence>
<evidence type="ECO:0000256" key="1">
    <source>
        <dbReference type="ARBA" id="ARBA00022729"/>
    </source>
</evidence>
<name>A0A151GBE0_DRECN</name>
<proteinExistence type="predicted"/>
<dbReference type="AlphaFoldDB" id="A0A151GBE0"/>
<reference evidence="4 5" key="1">
    <citation type="journal article" date="2016" name="Sci. Rep.">
        <title>Insights into Adaptations to a Near-Obligate Nematode Endoparasitic Lifestyle from the Finished Genome of Drechmeria coniospora.</title>
        <authorList>
            <person name="Zhang L."/>
            <person name="Zhou Z."/>
            <person name="Guo Q."/>
            <person name="Fokkens L."/>
            <person name="Miskei M."/>
            <person name="Pocsi I."/>
            <person name="Zhang W."/>
            <person name="Chen M."/>
            <person name="Wang L."/>
            <person name="Sun Y."/>
            <person name="Donzelli B.G."/>
            <person name="Gibson D.M."/>
            <person name="Nelson D.R."/>
            <person name="Luo J.G."/>
            <person name="Rep M."/>
            <person name="Liu H."/>
            <person name="Yang S."/>
            <person name="Wang J."/>
            <person name="Krasnoff S.B."/>
            <person name="Xu Y."/>
            <person name="Molnar I."/>
            <person name="Lin M."/>
        </authorList>
    </citation>
    <scope>NUCLEOTIDE SEQUENCE [LARGE SCALE GENOMIC DNA]</scope>
    <source>
        <strain evidence="4 5">ARSEF 6962</strain>
    </source>
</reference>
<protein>
    <recommendedName>
        <fullName evidence="3">FAS1 domain-containing protein</fullName>
    </recommendedName>
</protein>
<dbReference type="InterPro" id="IPR036378">
    <property type="entry name" value="FAS1_dom_sf"/>
</dbReference>
<dbReference type="EMBL" id="LAYC01000003">
    <property type="protein sequence ID" value="KYK54361.1"/>
    <property type="molecule type" value="Genomic_DNA"/>
</dbReference>
<dbReference type="PANTHER" id="PTHR28156:SF1">
    <property type="entry name" value="FAS1 DOMAIN-CONTAINING PROTEIN YDR262W"/>
    <property type="match status" value="1"/>
</dbReference>
<dbReference type="STRING" id="98403.A0A151GBE0"/>
<dbReference type="OrthoDB" id="5551751at2759"/>
<dbReference type="InParanoid" id="A0A151GBE0"/>
<dbReference type="GeneID" id="63718962"/>
<dbReference type="InterPro" id="IPR040200">
    <property type="entry name" value="Mug57-like"/>
</dbReference>
<accession>A0A151GBE0</accession>
<sequence>MKLRQRFLALLLALVPAPSLAANAFPIPGMPPPFSDPERCSPPLADILGTHRSLTSFSSFARLQTSTTALLADLTSNTTVLAPLNSAIERLPRKPWEDPREYEVLGAQAYDGSGGEHRANENLRKFVEAHLLTASPWYRNVRATTVAGKELWWEEKDGKRVIMPDRVEVEKVASQVANGEIWILTGVLKYA</sequence>
<evidence type="ECO:0000313" key="5">
    <source>
        <dbReference type="Proteomes" id="UP000076580"/>
    </source>
</evidence>
<dbReference type="RefSeq" id="XP_040653713.1">
    <property type="nucleotide sequence ID" value="XM_040803609.1"/>
</dbReference>
<keyword evidence="1 2" id="KW-0732">Signal</keyword>
<organism evidence="4 5">
    <name type="scientific">Drechmeria coniospora</name>
    <name type="common">Nematophagous fungus</name>
    <name type="synonym">Meria coniospora</name>
    <dbReference type="NCBI Taxonomy" id="98403"/>
    <lineage>
        <taxon>Eukaryota</taxon>
        <taxon>Fungi</taxon>
        <taxon>Dikarya</taxon>
        <taxon>Ascomycota</taxon>
        <taxon>Pezizomycotina</taxon>
        <taxon>Sordariomycetes</taxon>
        <taxon>Hypocreomycetidae</taxon>
        <taxon>Hypocreales</taxon>
        <taxon>Ophiocordycipitaceae</taxon>
        <taxon>Drechmeria</taxon>
    </lineage>
</organism>
<feature type="domain" description="FAS1" evidence="3">
    <location>
        <begin position="41"/>
        <end position="188"/>
    </location>
</feature>
<dbReference type="InterPro" id="IPR000782">
    <property type="entry name" value="FAS1_domain"/>
</dbReference>
<gene>
    <name evidence="4" type="ORF">DCS_06319</name>
</gene>
<keyword evidence="5" id="KW-1185">Reference proteome</keyword>
<feature type="chain" id="PRO_5007580433" description="FAS1 domain-containing protein" evidence="2">
    <location>
        <begin position="22"/>
        <end position="191"/>
    </location>
</feature>
<dbReference type="Proteomes" id="UP000076580">
    <property type="component" value="Chromosome 03"/>
</dbReference>
<dbReference type="PROSITE" id="PS50213">
    <property type="entry name" value="FAS1"/>
    <property type="match status" value="1"/>
</dbReference>
<dbReference type="PANTHER" id="PTHR28156">
    <property type="entry name" value="FAS1 DOMAIN-CONTAINING PROTEIN YDR262W"/>
    <property type="match status" value="1"/>
</dbReference>
<evidence type="ECO:0000256" key="2">
    <source>
        <dbReference type="SAM" id="SignalP"/>
    </source>
</evidence>
<evidence type="ECO:0000313" key="4">
    <source>
        <dbReference type="EMBL" id="KYK54361.1"/>
    </source>
</evidence>
<dbReference type="Gene3D" id="2.30.180.10">
    <property type="entry name" value="FAS1 domain"/>
    <property type="match status" value="1"/>
</dbReference>